<evidence type="ECO:0000259" key="1">
    <source>
        <dbReference type="PROSITE" id="PS51502"/>
    </source>
</evidence>
<reference evidence="2 3" key="1">
    <citation type="submission" date="2016-12" db="EMBL/GenBank/DDBJ databases">
        <authorList>
            <person name="Song W.-J."/>
            <person name="Kurnit D.M."/>
        </authorList>
    </citation>
    <scope>NUCLEOTIDE SEQUENCE [LARGE SCALE GENOMIC DNA]</scope>
    <source>
        <strain evidence="2 3">DSM 12503</strain>
    </source>
</reference>
<accession>A0A1M7YDN8</accession>
<dbReference type="EMBL" id="FRFD01000008">
    <property type="protein sequence ID" value="SHO50711.1"/>
    <property type="molecule type" value="Genomic_DNA"/>
</dbReference>
<dbReference type="SUPFAM" id="SSF54909">
    <property type="entry name" value="Dimeric alpha+beta barrel"/>
    <property type="match status" value="1"/>
</dbReference>
<proteinExistence type="predicted"/>
<feature type="domain" description="Stress-response A/B barrel" evidence="1">
    <location>
        <begin position="2"/>
        <end position="99"/>
    </location>
</feature>
<keyword evidence="3" id="KW-1185">Reference proteome</keyword>
<evidence type="ECO:0000313" key="2">
    <source>
        <dbReference type="EMBL" id="SHO50711.1"/>
    </source>
</evidence>
<dbReference type="PANTHER" id="PTHR37832">
    <property type="entry name" value="BLL2683 PROTEIN"/>
    <property type="match status" value="1"/>
</dbReference>
<protein>
    <submittedName>
        <fullName evidence="2">Stress responsive A/B Barrel Domain</fullName>
    </submittedName>
</protein>
<dbReference type="RefSeq" id="WP_073589518.1">
    <property type="nucleotide sequence ID" value="NZ_FRFD01000008.1"/>
</dbReference>
<dbReference type="PROSITE" id="PS51502">
    <property type="entry name" value="S_R_A_B_BARREL"/>
    <property type="match status" value="1"/>
</dbReference>
<organism evidence="2 3">
    <name type="scientific">Anaerocolumna xylanovorans DSM 12503</name>
    <dbReference type="NCBI Taxonomy" id="1121345"/>
    <lineage>
        <taxon>Bacteria</taxon>
        <taxon>Bacillati</taxon>
        <taxon>Bacillota</taxon>
        <taxon>Clostridia</taxon>
        <taxon>Lachnospirales</taxon>
        <taxon>Lachnospiraceae</taxon>
        <taxon>Anaerocolumna</taxon>
    </lineage>
</organism>
<sequence>MVRHIVLWKYKEELTGEERNTLGEEAKNRLEALKEIIPGILSLKVITKTLPTGTGNCDLMLDSAFISREALDFYQNHEEHLKAAAFVRSIVGSRICVDYEE</sequence>
<dbReference type="AlphaFoldDB" id="A0A1M7YDN8"/>
<name>A0A1M7YDN8_9FIRM</name>
<dbReference type="Pfam" id="PF07876">
    <property type="entry name" value="Dabb"/>
    <property type="match status" value="1"/>
</dbReference>
<dbReference type="InterPro" id="IPR013097">
    <property type="entry name" value="Dabb"/>
</dbReference>
<dbReference type="SMART" id="SM00886">
    <property type="entry name" value="Dabb"/>
    <property type="match status" value="1"/>
</dbReference>
<gene>
    <name evidence="2" type="ORF">SAMN02745217_02858</name>
</gene>
<dbReference type="STRING" id="1121345.SAMN02745217_02858"/>
<dbReference type="Gene3D" id="3.30.70.100">
    <property type="match status" value="1"/>
</dbReference>
<dbReference type="InterPro" id="IPR011008">
    <property type="entry name" value="Dimeric_a/b-barrel"/>
</dbReference>
<evidence type="ECO:0000313" key="3">
    <source>
        <dbReference type="Proteomes" id="UP000184612"/>
    </source>
</evidence>
<dbReference type="PANTHER" id="PTHR37832:SF1">
    <property type="entry name" value="STRESS-RESPONSE A_B BARREL DOMAIN-CONTAINING PROTEIN"/>
    <property type="match status" value="1"/>
</dbReference>
<dbReference type="Proteomes" id="UP000184612">
    <property type="component" value="Unassembled WGS sequence"/>
</dbReference>